<accession>A0A7X2S5P7</accession>
<sequence>MDFSYIRKQFPILDQKVNGKDLVYLDSAATSQKPLAVIDALSKYYREYNSNVHRGVHTLGTKATDGYEGAREKVRRFINASSTEEVIFTRGATTALNIVALSYARANLKPGDEIVITHMEHHANVIPWQQAAKATGAQLKYIPLQEDGTISLEDAENTITGNTKIVSVMQVSNVLGSINPVKELAAIAHKNGAIMAVDGAQSTPHMKVDVQDLDCDFFAFSAHKMCGPTGTGVLYGKKALLENMEPAEFGGEMIDFVGLYESTWKELPWKFEAGTPIIAGAIGLGAAIDFLEEVGLDNILEHEHKLAAYAMEKMSEVEGLTIYGPKERAGLVTFNIEDVHPHDVATVLDAEGIAVRAGHHCAQPLMKWLNVSSTARASFYLYNTEEDVDQLVSGLIKTKEYFTNVF</sequence>
<proteinExistence type="inferred from homology"/>
<feature type="domain" description="Aminotransferase class V" evidence="9">
    <location>
        <begin position="23"/>
        <end position="391"/>
    </location>
</feature>
<dbReference type="InterPro" id="IPR015424">
    <property type="entry name" value="PyrdxlP-dep_Trfase"/>
</dbReference>
<comment type="catalytic activity">
    <reaction evidence="6 8">
        <text>(sulfur carrier)-H + L-cysteine = (sulfur carrier)-SH + L-alanine</text>
        <dbReference type="Rhea" id="RHEA:43892"/>
        <dbReference type="Rhea" id="RHEA-COMP:14737"/>
        <dbReference type="Rhea" id="RHEA-COMP:14739"/>
        <dbReference type="ChEBI" id="CHEBI:29917"/>
        <dbReference type="ChEBI" id="CHEBI:35235"/>
        <dbReference type="ChEBI" id="CHEBI:57972"/>
        <dbReference type="ChEBI" id="CHEBI:64428"/>
        <dbReference type="EC" id="2.8.1.7"/>
    </reaction>
</comment>
<dbReference type="PANTHER" id="PTHR43586:SF8">
    <property type="entry name" value="CYSTEINE DESULFURASE 1, CHLOROPLASTIC"/>
    <property type="match status" value="1"/>
</dbReference>
<comment type="similarity">
    <text evidence="2 8">Belongs to the class-V pyridoxal-phosphate-dependent aminotransferase family. Csd subfamily.</text>
</comment>
<evidence type="ECO:0000259" key="9">
    <source>
        <dbReference type="Pfam" id="PF00266"/>
    </source>
</evidence>
<dbReference type="GO" id="GO:0006534">
    <property type="term" value="P:cysteine metabolic process"/>
    <property type="evidence" value="ECO:0007669"/>
    <property type="project" value="UniProtKB-UniRule"/>
</dbReference>
<dbReference type="AlphaFoldDB" id="A0A7X2S5P7"/>
<evidence type="ECO:0000313" key="11">
    <source>
        <dbReference type="Proteomes" id="UP000434639"/>
    </source>
</evidence>
<comment type="function">
    <text evidence="8">Catalyzes the removal of elemental sulfur and selenium atoms from L-cysteine, L-cystine, L-selenocysteine, and L-selenocystine to produce L-alanine.</text>
</comment>
<dbReference type="SUPFAM" id="SSF53383">
    <property type="entry name" value="PLP-dependent transferases"/>
    <property type="match status" value="1"/>
</dbReference>
<evidence type="ECO:0000256" key="2">
    <source>
        <dbReference type="ARBA" id="ARBA00010447"/>
    </source>
</evidence>
<dbReference type="NCBIfam" id="TIGR01979">
    <property type="entry name" value="sufS"/>
    <property type="match status" value="1"/>
</dbReference>
<comment type="caution">
    <text evidence="10">The sequence shown here is derived from an EMBL/GenBank/DDBJ whole genome shotgun (WGS) entry which is preliminary data.</text>
</comment>
<dbReference type="InterPro" id="IPR020578">
    <property type="entry name" value="Aminotrans_V_PyrdxlP_BS"/>
</dbReference>
<evidence type="ECO:0000256" key="1">
    <source>
        <dbReference type="ARBA" id="ARBA00001933"/>
    </source>
</evidence>
<dbReference type="GO" id="GO:0031071">
    <property type="term" value="F:cysteine desulfurase activity"/>
    <property type="evidence" value="ECO:0007669"/>
    <property type="project" value="UniProtKB-UniRule"/>
</dbReference>
<dbReference type="InterPro" id="IPR000192">
    <property type="entry name" value="Aminotrans_V_dom"/>
</dbReference>
<dbReference type="InterPro" id="IPR015421">
    <property type="entry name" value="PyrdxlP-dep_Trfase_major"/>
</dbReference>
<dbReference type="OrthoDB" id="9804366at2"/>
<dbReference type="PROSITE" id="PS00595">
    <property type="entry name" value="AA_TRANSFER_CLASS_5"/>
    <property type="match status" value="1"/>
</dbReference>
<gene>
    <name evidence="10" type="primary">sufS</name>
    <name evidence="10" type="ORF">GKZ89_10770</name>
</gene>
<dbReference type="Proteomes" id="UP000434639">
    <property type="component" value="Unassembled WGS sequence"/>
</dbReference>
<organism evidence="10 11">
    <name type="scientific">Metabacillus mangrovi</name>
    <dbReference type="NCBI Taxonomy" id="1491830"/>
    <lineage>
        <taxon>Bacteria</taxon>
        <taxon>Bacillati</taxon>
        <taxon>Bacillota</taxon>
        <taxon>Bacilli</taxon>
        <taxon>Bacillales</taxon>
        <taxon>Bacillaceae</taxon>
        <taxon>Metabacillus</taxon>
    </lineage>
</organism>
<keyword evidence="5 8" id="KW-0663">Pyridoxal phosphate</keyword>
<dbReference type="PANTHER" id="PTHR43586">
    <property type="entry name" value="CYSTEINE DESULFURASE"/>
    <property type="match status" value="1"/>
</dbReference>
<dbReference type="InterPro" id="IPR016454">
    <property type="entry name" value="Cysteine_dSase"/>
</dbReference>
<reference evidence="10 11" key="1">
    <citation type="journal article" date="2017" name="Int. J. Syst. Evol. Microbiol.">
        <title>Bacillus mangrovi sp. nov., isolated from a sediment sample from a mangrove forest.</title>
        <authorList>
            <person name="Gupta V."/>
            <person name="Singh P.K."/>
            <person name="Korpole S."/>
            <person name="Tanuku N.R.S."/>
            <person name="Pinnaka A.K."/>
        </authorList>
    </citation>
    <scope>NUCLEOTIDE SEQUENCE [LARGE SCALE GENOMIC DNA]</scope>
    <source>
        <strain evidence="10 11">KCTC 33872</strain>
    </source>
</reference>
<comment type="cofactor">
    <cofactor evidence="1 7">
        <name>pyridoxal 5'-phosphate</name>
        <dbReference type="ChEBI" id="CHEBI:597326"/>
    </cofactor>
</comment>
<dbReference type="Gene3D" id="3.40.640.10">
    <property type="entry name" value="Type I PLP-dependent aspartate aminotransferase-like (Major domain)"/>
    <property type="match status" value="1"/>
</dbReference>
<evidence type="ECO:0000256" key="4">
    <source>
        <dbReference type="ARBA" id="ARBA00022679"/>
    </source>
</evidence>
<dbReference type="EC" id="2.8.1.7" evidence="3 8"/>
<evidence type="ECO:0000256" key="7">
    <source>
        <dbReference type="RuleBase" id="RU004504"/>
    </source>
</evidence>
<evidence type="ECO:0000256" key="5">
    <source>
        <dbReference type="ARBA" id="ARBA00022898"/>
    </source>
</evidence>
<dbReference type="RefSeq" id="WP_155112408.1">
    <property type="nucleotide sequence ID" value="NZ_WMIB01000009.1"/>
</dbReference>
<evidence type="ECO:0000256" key="8">
    <source>
        <dbReference type="RuleBase" id="RU004506"/>
    </source>
</evidence>
<dbReference type="EMBL" id="WMIB01000009">
    <property type="protein sequence ID" value="MTH53887.1"/>
    <property type="molecule type" value="Genomic_DNA"/>
</dbReference>
<dbReference type="Pfam" id="PF00266">
    <property type="entry name" value="Aminotran_5"/>
    <property type="match status" value="1"/>
</dbReference>
<evidence type="ECO:0000256" key="6">
    <source>
        <dbReference type="ARBA" id="ARBA00050776"/>
    </source>
</evidence>
<protein>
    <recommendedName>
        <fullName evidence="3 8">Cysteine desulfurase</fullName>
        <ecNumber evidence="3 8">2.8.1.7</ecNumber>
    </recommendedName>
</protein>
<keyword evidence="11" id="KW-1185">Reference proteome</keyword>
<dbReference type="CDD" id="cd06453">
    <property type="entry name" value="SufS_like"/>
    <property type="match status" value="1"/>
</dbReference>
<evidence type="ECO:0000256" key="3">
    <source>
        <dbReference type="ARBA" id="ARBA00012239"/>
    </source>
</evidence>
<keyword evidence="4 8" id="KW-0808">Transferase</keyword>
<dbReference type="GO" id="GO:0030170">
    <property type="term" value="F:pyridoxal phosphate binding"/>
    <property type="evidence" value="ECO:0007669"/>
    <property type="project" value="UniProtKB-UniRule"/>
</dbReference>
<dbReference type="InterPro" id="IPR010970">
    <property type="entry name" value="Cys_dSase_SufS"/>
</dbReference>
<dbReference type="Gene3D" id="3.90.1150.10">
    <property type="entry name" value="Aspartate Aminotransferase, domain 1"/>
    <property type="match status" value="1"/>
</dbReference>
<dbReference type="InterPro" id="IPR015422">
    <property type="entry name" value="PyrdxlP-dep_Trfase_small"/>
</dbReference>
<evidence type="ECO:0000313" key="10">
    <source>
        <dbReference type="EMBL" id="MTH53887.1"/>
    </source>
</evidence>
<name>A0A7X2S5P7_9BACI</name>
<dbReference type="PIRSF" id="PIRSF005572">
    <property type="entry name" value="NifS"/>
    <property type="match status" value="1"/>
</dbReference>